<proteinExistence type="predicted"/>
<keyword evidence="2" id="KW-1185">Reference proteome</keyword>
<evidence type="ECO:0000313" key="2">
    <source>
        <dbReference type="Proteomes" id="UP000001194"/>
    </source>
</evidence>
<evidence type="ECO:0000313" key="1">
    <source>
        <dbReference type="EMBL" id="EDR09753.1"/>
    </source>
</evidence>
<dbReference type="GeneID" id="6074880"/>
<gene>
    <name evidence="1" type="ORF">LACBIDRAFT_317844</name>
</gene>
<dbReference type="Proteomes" id="UP000001194">
    <property type="component" value="Unassembled WGS sequence"/>
</dbReference>
<reference evidence="1 2" key="1">
    <citation type="journal article" date="2008" name="Nature">
        <title>The genome of Laccaria bicolor provides insights into mycorrhizal symbiosis.</title>
        <authorList>
            <person name="Martin F."/>
            <person name="Aerts A."/>
            <person name="Ahren D."/>
            <person name="Brun A."/>
            <person name="Danchin E.G.J."/>
            <person name="Duchaussoy F."/>
            <person name="Gibon J."/>
            <person name="Kohler A."/>
            <person name="Lindquist E."/>
            <person name="Pereda V."/>
            <person name="Salamov A."/>
            <person name="Shapiro H.J."/>
            <person name="Wuyts J."/>
            <person name="Blaudez D."/>
            <person name="Buee M."/>
            <person name="Brokstein P."/>
            <person name="Canbaeck B."/>
            <person name="Cohen D."/>
            <person name="Courty P.E."/>
            <person name="Coutinho P.M."/>
            <person name="Delaruelle C."/>
            <person name="Detter J.C."/>
            <person name="Deveau A."/>
            <person name="DiFazio S."/>
            <person name="Duplessis S."/>
            <person name="Fraissinet-Tachet L."/>
            <person name="Lucic E."/>
            <person name="Frey-Klett P."/>
            <person name="Fourrey C."/>
            <person name="Feussner I."/>
            <person name="Gay G."/>
            <person name="Grimwood J."/>
            <person name="Hoegger P.J."/>
            <person name="Jain P."/>
            <person name="Kilaru S."/>
            <person name="Labbe J."/>
            <person name="Lin Y.C."/>
            <person name="Legue V."/>
            <person name="Le Tacon F."/>
            <person name="Marmeisse R."/>
            <person name="Melayah D."/>
            <person name="Montanini B."/>
            <person name="Muratet M."/>
            <person name="Nehls U."/>
            <person name="Niculita-Hirzel H."/>
            <person name="Oudot-Le Secq M.P."/>
            <person name="Peter M."/>
            <person name="Quesneville H."/>
            <person name="Rajashekar B."/>
            <person name="Reich M."/>
            <person name="Rouhier N."/>
            <person name="Schmutz J."/>
            <person name="Yin T."/>
            <person name="Chalot M."/>
            <person name="Henrissat B."/>
            <person name="Kuees U."/>
            <person name="Lucas S."/>
            <person name="Van de Peer Y."/>
            <person name="Podila G.K."/>
            <person name="Polle A."/>
            <person name="Pukkila P.J."/>
            <person name="Richardson P.M."/>
            <person name="Rouze P."/>
            <person name="Sanders I.R."/>
            <person name="Stajich J.E."/>
            <person name="Tunlid A."/>
            <person name="Tuskan G."/>
            <person name="Grigoriev I.V."/>
        </authorList>
    </citation>
    <scope>NUCLEOTIDE SEQUENCE [LARGE SCALE GENOMIC DNA]</scope>
    <source>
        <strain evidence="2">S238N-H82 / ATCC MYA-4686</strain>
    </source>
</reference>
<dbReference type="AlphaFoldDB" id="B0D5D2"/>
<dbReference type="EMBL" id="DS547098">
    <property type="protein sequence ID" value="EDR09753.1"/>
    <property type="molecule type" value="Genomic_DNA"/>
</dbReference>
<dbReference type="InParanoid" id="B0D5D2"/>
<protein>
    <submittedName>
        <fullName evidence="1">Predicted protein</fullName>
    </submittedName>
</protein>
<dbReference type="RefSeq" id="XP_001879138.1">
    <property type="nucleotide sequence ID" value="XM_001879103.1"/>
</dbReference>
<dbReference type="KEGG" id="lbc:LACBIDRAFT_317844"/>
<accession>B0D5D2</accession>
<organism evidence="2">
    <name type="scientific">Laccaria bicolor (strain S238N-H82 / ATCC MYA-4686)</name>
    <name type="common">Bicoloured deceiver</name>
    <name type="synonym">Laccaria laccata var. bicolor</name>
    <dbReference type="NCBI Taxonomy" id="486041"/>
    <lineage>
        <taxon>Eukaryota</taxon>
        <taxon>Fungi</taxon>
        <taxon>Dikarya</taxon>
        <taxon>Basidiomycota</taxon>
        <taxon>Agaricomycotina</taxon>
        <taxon>Agaricomycetes</taxon>
        <taxon>Agaricomycetidae</taxon>
        <taxon>Agaricales</taxon>
        <taxon>Agaricineae</taxon>
        <taxon>Hydnangiaceae</taxon>
        <taxon>Laccaria</taxon>
    </lineage>
</organism>
<sequence>MITGDRVGVFLSKPRSNHCNHMPASSHRITFVAGFVQQLNMCHCLSALHDRENFHDHWTRCLVVTKTPLYCRMAQLKQHSNLFFQTPLMHLKLLKRGEQREELAERPRRLQGLPQQPTHHKLAVANARLNHPLYQLKTRINRHPLVLLLGTMMLNFQQFQKLVQWCQLPLIIYSQVTTFAL</sequence>
<dbReference type="HOGENOM" id="CLU_1489260_0_0_1"/>
<name>B0D5D2_LACBS</name>